<dbReference type="Proteomes" id="UP000070620">
    <property type="component" value="Unassembled WGS sequence"/>
</dbReference>
<keyword evidence="2" id="KW-1185">Reference proteome</keyword>
<gene>
    <name evidence="1" type="ORF">AWW66_03380</name>
</gene>
<sequence length="221" mass="24019">MTHPHHHHATRAAWALTTARRHLDTAVAVETADRRDEARVWAAAGNLQAWRPIPGPTGRGGHGDPSGRTVVEFLEPEVRDGQLGRLATRTTATLAWLAAALTLPTTGDPLPTLTAAVPTLRPSTARELSLWLDEADERIRRRLALEPDRELLVGLACPRCSARQLWLHTSGPTYTRTVTCEAGTDGCLCTGPDCTCRMAVRAAGVRHIWPASAWPTTRRAA</sequence>
<name>A0A136PY05_9ACTN</name>
<evidence type="ECO:0000313" key="2">
    <source>
        <dbReference type="Proteomes" id="UP000070620"/>
    </source>
</evidence>
<dbReference type="AlphaFoldDB" id="A0A136PY05"/>
<comment type="caution">
    <text evidence="1">The sequence shown here is derived from an EMBL/GenBank/DDBJ whole genome shotgun (WGS) entry which is preliminary data.</text>
</comment>
<proteinExistence type="predicted"/>
<protein>
    <submittedName>
        <fullName evidence="1">Uncharacterized protein</fullName>
    </submittedName>
</protein>
<evidence type="ECO:0000313" key="1">
    <source>
        <dbReference type="EMBL" id="KXK63368.1"/>
    </source>
</evidence>
<dbReference type="OrthoDB" id="3402009at2"/>
<reference evidence="1 2" key="1">
    <citation type="submission" date="2016-01" db="EMBL/GenBank/DDBJ databases">
        <title>Whole genome sequence and analysis of Micromonospora rosaria DSM 803, which can produce antibacterial substance rosamicin.</title>
        <authorList>
            <person name="Yang H."/>
            <person name="He X."/>
            <person name="Zhu D."/>
        </authorList>
    </citation>
    <scope>NUCLEOTIDE SEQUENCE [LARGE SCALE GENOMIC DNA]</scope>
    <source>
        <strain evidence="1 2">DSM 803</strain>
    </source>
</reference>
<accession>A0A136PY05</accession>
<dbReference type="EMBL" id="LRQV01000006">
    <property type="protein sequence ID" value="KXK63368.1"/>
    <property type="molecule type" value="Genomic_DNA"/>
</dbReference>
<dbReference type="RefSeq" id="WP_157527118.1">
    <property type="nucleotide sequence ID" value="NZ_JBIUBN010000003.1"/>
</dbReference>
<organism evidence="1 2">
    <name type="scientific">Micromonospora rosaria</name>
    <dbReference type="NCBI Taxonomy" id="47874"/>
    <lineage>
        <taxon>Bacteria</taxon>
        <taxon>Bacillati</taxon>
        <taxon>Actinomycetota</taxon>
        <taxon>Actinomycetes</taxon>
        <taxon>Micromonosporales</taxon>
        <taxon>Micromonosporaceae</taxon>
        <taxon>Micromonospora</taxon>
    </lineage>
</organism>